<reference evidence="4" key="1">
    <citation type="journal article" date="2020" name="Stud. Mycol.">
        <title>101 Dothideomycetes genomes: a test case for predicting lifestyles and emergence of pathogens.</title>
        <authorList>
            <person name="Haridas S."/>
            <person name="Albert R."/>
            <person name="Binder M."/>
            <person name="Bloem J."/>
            <person name="Labutti K."/>
            <person name="Salamov A."/>
            <person name="Andreopoulos B."/>
            <person name="Baker S."/>
            <person name="Barry K."/>
            <person name="Bills G."/>
            <person name="Bluhm B."/>
            <person name="Cannon C."/>
            <person name="Castanera R."/>
            <person name="Culley D."/>
            <person name="Daum C."/>
            <person name="Ezra D."/>
            <person name="Gonzalez J."/>
            <person name="Henrissat B."/>
            <person name="Kuo A."/>
            <person name="Liang C."/>
            <person name="Lipzen A."/>
            <person name="Lutzoni F."/>
            <person name="Magnuson J."/>
            <person name="Mondo S."/>
            <person name="Nolan M."/>
            <person name="Ohm R."/>
            <person name="Pangilinan J."/>
            <person name="Park H.-J."/>
            <person name="Ramirez L."/>
            <person name="Alfaro M."/>
            <person name="Sun H."/>
            <person name="Tritt A."/>
            <person name="Yoshinaga Y."/>
            <person name="Zwiers L.-H."/>
            <person name="Turgeon B."/>
            <person name="Goodwin S."/>
            <person name="Spatafora J."/>
            <person name="Crous P."/>
            <person name="Grigoriev I."/>
        </authorList>
    </citation>
    <scope>NUCLEOTIDE SEQUENCE</scope>
    <source>
        <strain evidence="4">CBS 690.94</strain>
    </source>
</reference>
<evidence type="ECO:0000256" key="1">
    <source>
        <dbReference type="SAM" id="Coils"/>
    </source>
</evidence>
<proteinExistence type="predicted"/>
<feature type="coiled-coil region" evidence="1">
    <location>
        <begin position="127"/>
        <end position="191"/>
    </location>
</feature>
<feature type="region of interest" description="Disordered" evidence="2">
    <location>
        <begin position="219"/>
        <end position="238"/>
    </location>
</feature>
<keyword evidence="3" id="KW-0732">Signal</keyword>
<evidence type="ECO:0000313" key="4">
    <source>
        <dbReference type="EMBL" id="KAF2445639.1"/>
    </source>
</evidence>
<organism evidence="4 5">
    <name type="scientific">Karstenula rhodostoma CBS 690.94</name>
    <dbReference type="NCBI Taxonomy" id="1392251"/>
    <lineage>
        <taxon>Eukaryota</taxon>
        <taxon>Fungi</taxon>
        <taxon>Dikarya</taxon>
        <taxon>Ascomycota</taxon>
        <taxon>Pezizomycotina</taxon>
        <taxon>Dothideomycetes</taxon>
        <taxon>Pleosporomycetidae</taxon>
        <taxon>Pleosporales</taxon>
        <taxon>Massarineae</taxon>
        <taxon>Didymosphaeriaceae</taxon>
        <taxon>Karstenula</taxon>
    </lineage>
</organism>
<dbReference type="EMBL" id="MU001499">
    <property type="protein sequence ID" value="KAF2445639.1"/>
    <property type="molecule type" value="Genomic_DNA"/>
</dbReference>
<feature type="region of interest" description="Disordered" evidence="2">
    <location>
        <begin position="397"/>
        <end position="429"/>
    </location>
</feature>
<keyword evidence="5" id="KW-1185">Reference proteome</keyword>
<evidence type="ECO:0000256" key="2">
    <source>
        <dbReference type="SAM" id="MobiDB-lite"/>
    </source>
</evidence>
<comment type="caution">
    <text evidence="4">The sequence shown here is derived from an EMBL/GenBank/DDBJ whole genome shotgun (WGS) entry which is preliminary data.</text>
</comment>
<dbReference type="OrthoDB" id="10561794at2759"/>
<name>A0A9P4UBI8_9PLEO</name>
<evidence type="ECO:0000256" key="3">
    <source>
        <dbReference type="SAM" id="SignalP"/>
    </source>
</evidence>
<feature type="chain" id="PRO_5040112146" evidence="3">
    <location>
        <begin position="20"/>
        <end position="598"/>
    </location>
</feature>
<keyword evidence="1" id="KW-0175">Coiled coil</keyword>
<protein>
    <submittedName>
        <fullName evidence="4">Uncharacterized protein</fullName>
    </submittedName>
</protein>
<accession>A0A9P4UBI8</accession>
<sequence length="598" mass="65119">MVFLWLCAIYFAFIACVASAPTPSDQNKLKFFGCLSIVITAHFDHRPAFAMAAMLGYILYNAWNKAQHSDSAAMGYPNGFSVSNDIHWDDEDDADDADVALEVVHAQDHQVNLGDLLKKVQEMDKSNETLLATIDRIAEECDELKAEKERLAGKNFDLNCRVNLYENSSILQKQIEKTEETKQLMADLIAETGTEISELKGKLAHSETVINEYRKLQGEAGEREKKKDEQIESFHRTDQSTEAKLRSLEIIIKTLHGLAEKGGPITEAAVYVMNELVRSNIPVDHLQIDLGKFAYYVQYVRLQWSQRGMMVGGFRATMSMYLGGNARNNLVFIHNDRTEEVMPPKSVNNRYDFEHACNELEVWYSCSTDTGFSGSMVNTGFSGLMVTTCTPSAIQPSFAGPGPTSSTGSSLSPLPGSNSGGLTLNGATTATGAQQGTNYVTTAPKVIRGGGNGTLGQIIKDAKKKKNAPKEDASSSDSITKRAKRSSSPDQGISIKGAAAPKKNPFEDALKEIAQKKLQAAVPASKPFANNPFDKNMNKANALPQNRGVNLGSSWSATSTLSSVPFPNLNGSSNAFVPHSSSRAYRGLARDGDSIDML</sequence>
<dbReference type="AlphaFoldDB" id="A0A9P4UBI8"/>
<evidence type="ECO:0000313" key="5">
    <source>
        <dbReference type="Proteomes" id="UP000799764"/>
    </source>
</evidence>
<feature type="signal peptide" evidence="3">
    <location>
        <begin position="1"/>
        <end position="19"/>
    </location>
</feature>
<feature type="compositionally biased region" description="Low complexity" evidence="2">
    <location>
        <begin position="400"/>
        <end position="429"/>
    </location>
</feature>
<feature type="region of interest" description="Disordered" evidence="2">
    <location>
        <begin position="461"/>
        <end position="502"/>
    </location>
</feature>
<gene>
    <name evidence="4" type="ORF">P171DRAFT_443273</name>
</gene>
<dbReference type="Proteomes" id="UP000799764">
    <property type="component" value="Unassembled WGS sequence"/>
</dbReference>